<proteinExistence type="predicted"/>
<accession>A0A4Z0BUN0</accession>
<dbReference type="EMBL" id="SMLK01000003">
    <property type="protein sequence ID" value="TFZ02100.1"/>
    <property type="molecule type" value="Genomic_DNA"/>
</dbReference>
<dbReference type="Gene3D" id="1.10.260.40">
    <property type="entry name" value="lambda repressor-like DNA-binding domains"/>
    <property type="match status" value="1"/>
</dbReference>
<dbReference type="GO" id="GO:0003677">
    <property type="term" value="F:DNA binding"/>
    <property type="evidence" value="ECO:0007669"/>
    <property type="project" value="InterPro"/>
</dbReference>
<dbReference type="InterPro" id="IPR010982">
    <property type="entry name" value="Lambda_DNA-bd_dom_sf"/>
</dbReference>
<dbReference type="PROSITE" id="PS50943">
    <property type="entry name" value="HTH_CROC1"/>
    <property type="match status" value="1"/>
</dbReference>
<name>A0A4Z0BUN0_9BURK</name>
<organism evidence="2 3">
    <name type="scientific">Ramlibacter humi</name>
    <dbReference type="NCBI Taxonomy" id="2530451"/>
    <lineage>
        <taxon>Bacteria</taxon>
        <taxon>Pseudomonadati</taxon>
        <taxon>Pseudomonadota</taxon>
        <taxon>Betaproteobacteria</taxon>
        <taxon>Burkholderiales</taxon>
        <taxon>Comamonadaceae</taxon>
        <taxon>Ramlibacter</taxon>
    </lineage>
</organism>
<dbReference type="AlphaFoldDB" id="A0A4Z0BUN0"/>
<comment type="caution">
    <text evidence="2">The sequence shown here is derived from an EMBL/GenBank/DDBJ whole genome shotgun (WGS) entry which is preliminary data.</text>
</comment>
<dbReference type="RefSeq" id="WP_135250196.1">
    <property type="nucleotide sequence ID" value="NZ_SMLK01000003.1"/>
</dbReference>
<dbReference type="SMART" id="SM00530">
    <property type="entry name" value="HTH_XRE"/>
    <property type="match status" value="1"/>
</dbReference>
<reference evidence="2 3" key="1">
    <citation type="submission" date="2019-03" db="EMBL/GenBank/DDBJ databases">
        <title>Ramlibacter sp. 18x22-1, whole genome shotgun sequence.</title>
        <authorList>
            <person name="Zhang X."/>
            <person name="Feng G."/>
            <person name="Zhu H."/>
        </authorList>
    </citation>
    <scope>NUCLEOTIDE SEQUENCE [LARGE SCALE GENOMIC DNA]</scope>
    <source>
        <strain evidence="2 3">18x22-1</strain>
    </source>
</reference>
<dbReference type="OrthoDB" id="9157623at2"/>
<evidence type="ECO:0000313" key="3">
    <source>
        <dbReference type="Proteomes" id="UP000297839"/>
    </source>
</evidence>
<dbReference type="CDD" id="cd00093">
    <property type="entry name" value="HTH_XRE"/>
    <property type="match status" value="1"/>
</dbReference>
<sequence length="257" mass="27816">MSAPTPTPPPGDPDKVPDELALAAAERLKRARGELPPPPPDLPADDAAFAARLKAAREERNFTQAAVANRSRMIDPAQKGVSRTAIIAYEQGTTKPGIRELRMLCEVLHVTPNWLIYGTDSAAKAALPSLEFFNGGRPADLRDVLTLSLAILSLKGHERDSLLTLALSLAGRELGDVRLSSLMSWGWLLQDQFLNAIKSSFPDEVKDLTLEQLAAHMADEGTTTNMGNRFRLGEEGEILNPETAVYPGPTVGKSRKS</sequence>
<protein>
    <submittedName>
        <fullName evidence="2">XRE family transcriptional regulator</fullName>
    </submittedName>
</protein>
<keyword evidence="3" id="KW-1185">Reference proteome</keyword>
<evidence type="ECO:0000313" key="2">
    <source>
        <dbReference type="EMBL" id="TFZ02100.1"/>
    </source>
</evidence>
<evidence type="ECO:0000259" key="1">
    <source>
        <dbReference type="PROSITE" id="PS50943"/>
    </source>
</evidence>
<dbReference type="InterPro" id="IPR001387">
    <property type="entry name" value="Cro/C1-type_HTH"/>
</dbReference>
<feature type="domain" description="HTH cro/C1-type" evidence="1">
    <location>
        <begin position="53"/>
        <end position="115"/>
    </location>
</feature>
<dbReference type="Proteomes" id="UP000297839">
    <property type="component" value="Unassembled WGS sequence"/>
</dbReference>
<dbReference type="SUPFAM" id="SSF47413">
    <property type="entry name" value="lambda repressor-like DNA-binding domains"/>
    <property type="match status" value="1"/>
</dbReference>
<dbReference type="Pfam" id="PF12844">
    <property type="entry name" value="HTH_19"/>
    <property type="match status" value="1"/>
</dbReference>
<gene>
    <name evidence="2" type="ORF">EZ216_13070</name>
</gene>